<accession>A0A1Y2JE92</accession>
<comment type="caution">
    <text evidence="1">The sequence shown here is derived from an EMBL/GenBank/DDBJ whole genome shotgun (WGS) entry which is preliminary data.</text>
</comment>
<sequence>MQAALSVAPIRRTEGAMTAANGGDPLEAAAELVRTYSAVVNAITANVLNAQAGSEWLSAEPQNLEEVRRSLNRIADDGMRAGEALVRLRSLMEKVPIVDGAFGP</sequence>
<proteinExistence type="predicted"/>
<evidence type="ECO:0000313" key="2">
    <source>
        <dbReference type="Proteomes" id="UP000193335"/>
    </source>
</evidence>
<evidence type="ECO:0000313" key="1">
    <source>
        <dbReference type="EMBL" id="OSJ26588.1"/>
    </source>
</evidence>
<dbReference type="AlphaFoldDB" id="A0A1Y2JE92"/>
<dbReference type="EMBL" id="NAFL01000276">
    <property type="protein sequence ID" value="OSJ26588.1"/>
    <property type="molecule type" value="Genomic_DNA"/>
</dbReference>
<protein>
    <submittedName>
        <fullName evidence="1">Uncharacterized protein</fullName>
    </submittedName>
</protein>
<name>A0A1Y2JE92_BRAJP</name>
<dbReference type="Gene3D" id="1.10.287.130">
    <property type="match status" value="1"/>
</dbReference>
<dbReference type="Proteomes" id="UP000193335">
    <property type="component" value="Unassembled WGS sequence"/>
</dbReference>
<reference evidence="1 2" key="1">
    <citation type="submission" date="2017-03" db="EMBL/GenBank/DDBJ databases">
        <title>Whole genome sequences of fourteen strains of Bradyrhizobium canariense and one strain of Bradyrhizobium japonicum isolated from Lupinus (Papilionoideae: Genisteae) species in Algeria.</title>
        <authorList>
            <person name="Crovadore J."/>
            <person name="Chekireb D."/>
            <person name="Brachmann A."/>
            <person name="Chablais R."/>
            <person name="Cochard B."/>
            <person name="Lefort F."/>
        </authorList>
    </citation>
    <scope>NUCLEOTIDE SEQUENCE [LARGE SCALE GENOMIC DNA]</scope>
    <source>
        <strain evidence="1 2">UBMA197</strain>
    </source>
</reference>
<gene>
    <name evidence="1" type="ORF">BSZ19_35595</name>
</gene>
<organism evidence="1 2">
    <name type="scientific">Bradyrhizobium japonicum</name>
    <dbReference type="NCBI Taxonomy" id="375"/>
    <lineage>
        <taxon>Bacteria</taxon>
        <taxon>Pseudomonadati</taxon>
        <taxon>Pseudomonadota</taxon>
        <taxon>Alphaproteobacteria</taxon>
        <taxon>Hyphomicrobiales</taxon>
        <taxon>Nitrobacteraceae</taxon>
        <taxon>Bradyrhizobium</taxon>
    </lineage>
</organism>